<dbReference type="EMBL" id="JARJCM010000026">
    <property type="protein sequence ID" value="KAJ7039680.1"/>
    <property type="molecule type" value="Genomic_DNA"/>
</dbReference>
<reference evidence="3" key="1">
    <citation type="submission" date="2023-03" db="EMBL/GenBank/DDBJ databases">
        <title>Massive genome expansion in bonnet fungi (Mycena s.s.) driven by repeated elements and novel gene families across ecological guilds.</title>
        <authorList>
            <consortium name="Lawrence Berkeley National Laboratory"/>
            <person name="Harder C.B."/>
            <person name="Miyauchi S."/>
            <person name="Viragh M."/>
            <person name="Kuo A."/>
            <person name="Thoen E."/>
            <person name="Andreopoulos B."/>
            <person name="Lu D."/>
            <person name="Skrede I."/>
            <person name="Drula E."/>
            <person name="Henrissat B."/>
            <person name="Morin E."/>
            <person name="Kohler A."/>
            <person name="Barry K."/>
            <person name="LaButti K."/>
            <person name="Morin E."/>
            <person name="Salamov A."/>
            <person name="Lipzen A."/>
            <person name="Mereny Z."/>
            <person name="Hegedus B."/>
            <person name="Baldrian P."/>
            <person name="Stursova M."/>
            <person name="Weitz H."/>
            <person name="Taylor A."/>
            <person name="Grigoriev I.V."/>
            <person name="Nagy L.G."/>
            <person name="Martin F."/>
            <person name="Kauserud H."/>
        </authorList>
    </citation>
    <scope>NUCLEOTIDE SEQUENCE</scope>
    <source>
        <strain evidence="3">CBHHK200</strain>
    </source>
</reference>
<organism evidence="3 4">
    <name type="scientific">Mycena alexandri</name>
    <dbReference type="NCBI Taxonomy" id="1745969"/>
    <lineage>
        <taxon>Eukaryota</taxon>
        <taxon>Fungi</taxon>
        <taxon>Dikarya</taxon>
        <taxon>Basidiomycota</taxon>
        <taxon>Agaricomycotina</taxon>
        <taxon>Agaricomycetes</taxon>
        <taxon>Agaricomycetidae</taxon>
        <taxon>Agaricales</taxon>
        <taxon>Marasmiineae</taxon>
        <taxon>Mycenaceae</taxon>
        <taxon>Mycena</taxon>
    </lineage>
</organism>
<sequence length="150" mass="16769">MAGPQQDGPKVYLPANLSTKAIGENENLKDLLIQRSLRIPTHLSTVSMLGTHEAFAFKLDMASELLTSLEAESHLIHIMLAEAKAEARLAACRETEARRRVQYFSRLCEMVSQNMDAAKLQYTVLKAERPVEEDDASNIEDNKLINVTLD</sequence>
<dbReference type="AlphaFoldDB" id="A0AAD6TBN4"/>
<comment type="caution">
    <text evidence="3">The sequence shown here is derived from an EMBL/GenBank/DDBJ whole genome shotgun (WGS) entry which is preliminary data.</text>
</comment>
<dbReference type="EMBL" id="JARJCM010000011">
    <property type="protein sequence ID" value="KAJ7042722.1"/>
    <property type="molecule type" value="Genomic_DNA"/>
</dbReference>
<protein>
    <submittedName>
        <fullName evidence="3">Uncharacterized protein</fullName>
    </submittedName>
</protein>
<evidence type="ECO:0000313" key="3">
    <source>
        <dbReference type="EMBL" id="KAJ7042722.1"/>
    </source>
</evidence>
<accession>A0AAD6TBN4</accession>
<gene>
    <name evidence="3" type="ORF">C8F04DRAFT_1251534</name>
    <name evidence="2" type="ORF">C8F04DRAFT_1254952</name>
    <name evidence="1" type="ORF">C8F04DRAFT_1281204</name>
</gene>
<evidence type="ECO:0000313" key="4">
    <source>
        <dbReference type="Proteomes" id="UP001218188"/>
    </source>
</evidence>
<evidence type="ECO:0000313" key="2">
    <source>
        <dbReference type="EMBL" id="KAJ7039680.1"/>
    </source>
</evidence>
<proteinExistence type="predicted"/>
<dbReference type="EMBL" id="JARJCM010000494">
    <property type="protein sequence ID" value="KAJ7016498.1"/>
    <property type="molecule type" value="Genomic_DNA"/>
</dbReference>
<name>A0AAD6TBN4_9AGAR</name>
<dbReference type="Proteomes" id="UP001218188">
    <property type="component" value="Unassembled WGS sequence"/>
</dbReference>
<keyword evidence="4" id="KW-1185">Reference proteome</keyword>
<evidence type="ECO:0000313" key="1">
    <source>
        <dbReference type="EMBL" id="KAJ7016498.1"/>
    </source>
</evidence>